<evidence type="ECO:0000313" key="2">
    <source>
        <dbReference type="EMBL" id="GFN80898.1"/>
    </source>
</evidence>
<dbReference type="EMBL" id="BLXT01000847">
    <property type="protein sequence ID" value="GFN80898.1"/>
    <property type="molecule type" value="Genomic_DNA"/>
</dbReference>
<evidence type="ECO:0000256" key="1">
    <source>
        <dbReference type="SAM" id="MobiDB-lite"/>
    </source>
</evidence>
<keyword evidence="3" id="KW-1185">Reference proteome</keyword>
<accession>A0AAV3YF35</accession>
<evidence type="ECO:0000313" key="3">
    <source>
        <dbReference type="Proteomes" id="UP000735302"/>
    </source>
</evidence>
<organism evidence="2 3">
    <name type="scientific">Plakobranchus ocellatus</name>
    <dbReference type="NCBI Taxonomy" id="259542"/>
    <lineage>
        <taxon>Eukaryota</taxon>
        <taxon>Metazoa</taxon>
        <taxon>Spiralia</taxon>
        <taxon>Lophotrochozoa</taxon>
        <taxon>Mollusca</taxon>
        <taxon>Gastropoda</taxon>
        <taxon>Heterobranchia</taxon>
        <taxon>Euthyneura</taxon>
        <taxon>Panpulmonata</taxon>
        <taxon>Sacoglossa</taxon>
        <taxon>Placobranchoidea</taxon>
        <taxon>Plakobranchidae</taxon>
        <taxon>Plakobranchus</taxon>
    </lineage>
</organism>
<proteinExistence type="predicted"/>
<protein>
    <recommendedName>
        <fullName evidence="4">Reverse transcriptase domain-containing protein</fullName>
    </recommendedName>
</protein>
<feature type="region of interest" description="Disordered" evidence="1">
    <location>
        <begin position="140"/>
        <end position="166"/>
    </location>
</feature>
<comment type="caution">
    <text evidence="2">The sequence shown here is derived from an EMBL/GenBank/DDBJ whole genome shotgun (WGS) entry which is preliminary data.</text>
</comment>
<sequence>MKVNDLRQNVASETRLAYADDLVLWQHSADVKHTADADALNRDLALLMQYCAHCKMSINTTKTVYCVFSNSNPVLAQDLDVKIGKVSLQHAKLSRRIARLRAEHVKNTSLNIQKTSTERVRPQRGIQVCPKIQSIDRSSPPTNAIVGVRGSPSATRDPSGHRMGRYDATPSALKALALEKISSLDRSYAICYTDGSAENGIGNGGCGFLYQWLDGTTTRETDSVGTTSFRLGLE</sequence>
<name>A0AAV3YF35_9GAST</name>
<gene>
    <name evidence="2" type="ORF">PoB_000740400</name>
</gene>
<dbReference type="Proteomes" id="UP000735302">
    <property type="component" value="Unassembled WGS sequence"/>
</dbReference>
<dbReference type="AlphaFoldDB" id="A0AAV3YF35"/>
<evidence type="ECO:0008006" key="4">
    <source>
        <dbReference type="Google" id="ProtNLM"/>
    </source>
</evidence>
<reference evidence="2 3" key="1">
    <citation type="journal article" date="2021" name="Elife">
        <title>Chloroplast acquisition without the gene transfer in kleptoplastic sea slugs, Plakobranchus ocellatus.</title>
        <authorList>
            <person name="Maeda T."/>
            <person name="Takahashi S."/>
            <person name="Yoshida T."/>
            <person name="Shimamura S."/>
            <person name="Takaki Y."/>
            <person name="Nagai Y."/>
            <person name="Toyoda A."/>
            <person name="Suzuki Y."/>
            <person name="Arimoto A."/>
            <person name="Ishii H."/>
            <person name="Satoh N."/>
            <person name="Nishiyama T."/>
            <person name="Hasebe M."/>
            <person name="Maruyama T."/>
            <person name="Minagawa J."/>
            <person name="Obokata J."/>
            <person name="Shigenobu S."/>
        </authorList>
    </citation>
    <scope>NUCLEOTIDE SEQUENCE [LARGE SCALE GENOMIC DNA]</scope>
</reference>